<reference evidence="2" key="1">
    <citation type="submission" date="2009-07" db="EMBL/GenBank/DDBJ databases">
        <authorList>
            <consortium name="US DOE Joint Genome Institute (JGI-PGF)"/>
            <person name="Lucas S."/>
            <person name="Copeland A."/>
            <person name="Lapidus A."/>
            <person name="Glavina del Rio T."/>
            <person name="Tice H."/>
            <person name="Bruce D."/>
            <person name="Goodwin L."/>
            <person name="Pitluck S."/>
            <person name="Larimer F."/>
            <person name="Land M.L."/>
            <person name="Mouttaki H."/>
            <person name="He Z."/>
            <person name="Zhou J."/>
            <person name="Hemme C.L."/>
        </authorList>
    </citation>
    <scope>NUCLEOTIDE SEQUENCE [LARGE SCALE GENOMIC DNA]</scope>
    <source>
        <strain evidence="2">DSM 2782</strain>
    </source>
</reference>
<dbReference type="EMBL" id="ACXX02000013">
    <property type="protein sequence ID" value="EGD46493.1"/>
    <property type="molecule type" value="Genomic_DNA"/>
</dbReference>
<dbReference type="OrthoDB" id="9923412at2"/>
<accession>F1TGC8</accession>
<comment type="caution">
    <text evidence="2">The sequence shown here is derived from an EMBL/GenBank/DDBJ whole genome shotgun (WGS) entry which is preliminary data.</text>
</comment>
<sequence length="123" mass="13935">MKKTRLTILLAIALVIASSISTFACTYSVSVYHDNTATSYYYKDGTISTTFSWDNSNYHPNLYYQESRYGYTHSGTLTSYATSTGNTQTFVSSDPSTDWYQYTTKTYTTLYEGDITNSQCGWI</sequence>
<reference evidence="2" key="2">
    <citation type="submission" date="2011-01" db="EMBL/GenBank/DDBJ databases">
        <title>The Non-contiguous Finished genome of Clostridium papyrosolvens.</title>
        <authorList>
            <person name="Lucas S."/>
            <person name="Copeland A."/>
            <person name="Lapidus A."/>
            <person name="Cheng J.-F."/>
            <person name="Goodwin L."/>
            <person name="Pitluck S."/>
            <person name="Misra M."/>
            <person name="Chertkov O."/>
            <person name="Detter J.C."/>
            <person name="Han C."/>
            <person name="Tapia R."/>
            <person name="Land M."/>
            <person name="Hauser L."/>
            <person name="Kyrpides N."/>
            <person name="Ivanova N."/>
            <person name="Pagani I."/>
            <person name="Mouttaki H."/>
            <person name="He Z."/>
            <person name="Zhou J."/>
            <person name="Hemme C.L."/>
            <person name="Woyke T."/>
        </authorList>
    </citation>
    <scope>NUCLEOTIDE SEQUENCE [LARGE SCALE GENOMIC DNA]</scope>
    <source>
        <strain evidence="2">DSM 2782</strain>
    </source>
</reference>
<evidence type="ECO:0000313" key="3">
    <source>
        <dbReference type="Proteomes" id="UP000003860"/>
    </source>
</evidence>
<proteinExistence type="predicted"/>
<organism evidence="2 3">
    <name type="scientific">Ruminiclostridium papyrosolvens DSM 2782</name>
    <dbReference type="NCBI Taxonomy" id="588581"/>
    <lineage>
        <taxon>Bacteria</taxon>
        <taxon>Bacillati</taxon>
        <taxon>Bacillota</taxon>
        <taxon>Clostridia</taxon>
        <taxon>Eubacteriales</taxon>
        <taxon>Oscillospiraceae</taxon>
        <taxon>Ruminiclostridium</taxon>
    </lineage>
</organism>
<feature type="signal peptide" evidence="1">
    <location>
        <begin position="1"/>
        <end position="24"/>
    </location>
</feature>
<dbReference type="PROSITE" id="PS51257">
    <property type="entry name" value="PROKAR_LIPOPROTEIN"/>
    <property type="match status" value="1"/>
</dbReference>
<keyword evidence="3" id="KW-1185">Reference proteome</keyword>
<dbReference type="Proteomes" id="UP000003860">
    <property type="component" value="Unassembled WGS sequence"/>
</dbReference>
<dbReference type="AlphaFoldDB" id="F1TGC8"/>
<protein>
    <submittedName>
        <fullName evidence="2">Uncharacterized protein</fullName>
    </submittedName>
</protein>
<evidence type="ECO:0000256" key="1">
    <source>
        <dbReference type="SAM" id="SignalP"/>
    </source>
</evidence>
<dbReference type="RefSeq" id="WP_004621208.1">
    <property type="nucleotide sequence ID" value="NZ_ACXX02000013.1"/>
</dbReference>
<evidence type="ECO:0000313" key="2">
    <source>
        <dbReference type="EMBL" id="EGD46493.1"/>
    </source>
</evidence>
<feature type="chain" id="PRO_5003276351" evidence="1">
    <location>
        <begin position="25"/>
        <end position="123"/>
    </location>
</feature>
<name>F1TGC8_9FIRM</name>
<dbReference type="STRING" id="588581.Cpap_0746"/>
<keyword evidence="1" id="KW-0732">Signal</keyword>
<gene>
    <name evidence="2" type="ORF">Cpap_0746</name>
</gene>